<dbReference type="GO" id="GO:0000234">
    <property type="term" value="F:phosphoethanolamine N-methyltransferase activity"/>
    <property type="evidence" value="ECO:0007669"/>
    <property type="project" value="UniProtKB-EC"/>
</dbReference>
<dbReference type="AlphaFoldDB" id="A0A915J674"/>
<feature type="domain" description="Methyltransferase" evidence="6">
    <location>
        <begin position="37"/>
        <end position="120"/>
    </location>
</feature>
<evidence type="ECO:0000256" key="2">
    <source>
        <dbReference type="ARBA" id="ARBA00005189"/>
    </source>
</evidence>
<name>A0A915J674_ROMCU</name>
<evidence type="ECO:0000256" key="3">
    <source>
        <dbReference type="ARBA" id="ARBA00022679"/>
    </source>
</evidence>
<dbReference type="Gene3D" id="3.40.50.12180">
    <property type="match status" value="1"/>
</dbReference>
<dbReference type="OMA" id="QRMTTCG"/>
<comment type="pathway">
    <text evidence="1">Phospholipid metabolism; phosphatidylcholine biosynthesis.</text>
</comment>
<dbReference type="Proteomes" id="UP000887565">
    <property type="component" value="Unplaced"/>
</dbReference>
<keyword evidence="3" id="KW-0808">Transferase</keyword>
<protein>
    <recommendedName>
        <fullName evidence="4">phosphoethanolamine N-methyltransferase</fullName>
        <ecNumber evidence="4">2.1.1.103</ecNumber>
    </recommendedName>
</protein>
<evidence type="ECO:0000313" key="7">
    <source>
        <dbReference type="Proteomes" id="UP000887565"/>
    </source>
</evidence>
<dbReference type="WBParaSite" id="nRc.2.0.1.t21967-RA">
    <property type="protein sequence ID" value="nRc.2.0.1.t21967-RA"/>
    <property type="gene ID" value="nRc.2.0.1.g21967"/>
</dbReference>
<reference evidence="8" key="1">
    <citation type="submission" date="2022-11" db="UniProtKB">
        <authorList>
            <consortium name="WormBaseParasite"/>
        </authorList>
    </citation>
    <scope>IDENTIFICATION</scope>
</reference>
<evidence type="ECO:0000313" key="8">
    <source>
        <dbReference type="WBParaSite" id="nRc.2.0.1.t21967-RA"/>
    </source>
</evidence>
<accession>A0A915J674</accession>
<dbReference type="InterPro" id="IPR041698">
    <property type="entry name" value="Methyltransf_25"/>
</dbReference>
<comment type="catalytic activity">
    <reaction evidence="5">
        <text>phosphoethanolamine + S-adenosyl-L-methionine = N-methylethanolamine phosphate + S-adenosyl-L-homocysteine + H(+)</text>
        <dbReference type="Rhea" id="RHEA:20365"/>
        <dbReference type="ChEBI" id="CHEBI:15378"/>
        <dbReference type="ChEBI" id="CHEBI:57781"/>
        <dbReference type="ChEBI" id="CHEBI:57856"/>
        <dbReference type="ChEBI" id="CHEBI:58190"/>
        <dbReference type="ChEBI" id="CHEBI:59789"/>
        <dbReference type="EC" id="2.1.1.103"/>
    </reaction>
    <physiologicalReaction direction="left-to-right" evidence="5">
        <dbReference type="Rhea" id="RHEA:20366"/>
    </physiologicalReaction>
</comment>
<keyword evidence="7" id="KW-1185">Reference proteome</keyword>
<dbReference type="PANTHER" id="PTHR44307:SF18">
    <property type="entry name" value="PHOSPHOETHANOLAMINE N-METHYLTRANSFERASE 1"/>
    <property type="match status" value="1"/>
</dbReference>
<dbReference type="Gene3D" id="3.40.50.150">
    <property type="entry name" value="Vaccinia Virus protein VP39"/>
    <property type="match status" value="1"/>
</dbReference>
<evidence type="ECO:0000259" key="6">
    <source>
        <dbReference type="Pfam" id="PF13649"/>
    </source>
</evidence>
<dbReference type="InterPro" id="IPR029063">
    <property type="entry name" value="SAM-dependent_MTases_sf"/>
</dbReference>
<dbReference type="SUPFAM" id="SSF53335">
    <property type="entry name" value="S-adenosyl-L-methionine-dependent methyltransferases"/>
    <property type="match status" value="2"/>
</dbReference>
<proteinExistence type="predicted"/>
<sequence>MLTQTVKVDIFSKTEIEMAELKTSLGEDFQHLRASRFTPILAARAQHVIAADIVESFIEVNRKNNQHLGNVSFQTGEASEMKVDANSIDLLFTNWLLMYLTDAEVIHLLKNALHWLSDGGYMHIRESCSEPSKRTALVMTNTPTGVYQVDSNPTHYRHICQYLNLLKSINLYDESTEMGHQFVIVWSKSVDTYIEAYGNWRQVQILVRKVSVAQSKNKLTSSPNDERHLSMVIKSETIAEQVKFDLRRETMRKFFHERIADLHCQINSILHLVLEDRLNVDAFELSEAFDCSIHSIETNPYSFNANLSRAVEKQDKRVRFYYAENIDGSMGESWLPLKLNFDLIVGCRLLENSQNFEEFFANLKEHMNSTCKLLSLEAADNEEVLEEALFKFGFTKIKIKEVTLEIMDEASVWIDILAEHLPKLSLFYQSLAESDKLWFTVVAE</sequence>
<evidence type="ECO:0000256" key="5">
    <source>
        <dbReference type="ARBA" id="ARBA00047622"/>
    </source>
</evidence>
<dbReference type="PANTHER" id="PTHR44307">
    <property type="entry name" value="PHOSPHOETHANOLAMINE METHYLTRANSFERASE"/>
    <property type="match status" value="1"/>
</dbReference>
<comment type="pathway">
    <text evidence="2">Lipid metabolism.</text>
</comment>
<dbReference type="Pfam" id="PF13649">
    <property type="entry name" value="Methyltransf_25"/>
    <property type="match status" value="1"/>
</dbReference>
<evidence type="ECO:0000256" key="4">
    <source>
        <dbReference type="ARBA" id="ARBA00035674"/>
    </source>
</evidence>
<evidence type="ECO:0000256" key="1">
    <source>
        <dbReference type="ARBA" id="ARBA00004969"/>
    </source>
</evidence>
<organism evidence="7 8">
    <name type="scientific">Romanomermis culicivorax</name>
    <name type="common">Nematode worm</name>
    <dbReference type="NCBI Taxonomy" id="13658"/>
    <lineage>
        <taxon>Eukaryota</taxon>
        <taxon>Metazoa</taxon>
        <taxon>Ecdysozoa</taxon>
        <taxon>Nematoda</taxon>
        <taxon>Enoplea</taxon>
        <taxon>Dorylaimia</taxon>
        <taxon>Mermithida</taxon>
        <taxon>Mermithoidea</taxon>
        <taxon>Mermithidae</taxon>
        <taxon>Romanomermis</taxon>
    </lineage>
</organism>
<dbReference type="EC" id="2.1.1.103" evidence="4"/>